<accession>A0A0G0MQY9</accession>
<name>A0A0G0MQY9_9BACT</name>
<organism evidence="3 4">
    <name type="scientific">Candidatus Daviesbacteria bacterium GW2011_GWF2_38_6</name>
    <dbReference type="NCBI Taxonomy" id="1618432"/>
    <lineage>
        <taxon>Bacteria</taxon>
        <taxon>Candidatus Daviesiibacteriota</taxon>
    </lineage>
</organism>
<dbReference type="Gene3D" id="3.30.70.2390">
    <property type="match status" value="1"/>
</dbReference>
<feature type="domain" description="LytR/CpsA/Psr regulator C-terminal" evidence="2">
    <location>
        <begin position="137"/>
        <end position="227"/>
    </location>
</feature>
<dbReference type="Pfam" id="PF13399">
    <property type="entry name" value="LytR_C"/>
    <property type="match status" value="1"/>
</dbReference>
<dbReference type="EMBL" id="LBVC01000086">
    <property type="protein sequence ID" value="KKQ76074.1"/>
    <property type="molecule type" value="Genomic_DNA"/>
</dbReference>
<proteinExistence type="predicted"/>
<dbReference type="Proteomes" id="UP000034324">
    <property type="component" value="Unassembled WGS sequence"/>
</dbReference>
<keyword evidence="1" id="KW-1133">Transmembrane helix</keyword>
<evidence type="ECO:0000259" key="2">
    <source>
        <dbReference type="Pfam" id="PF13399"/>
    </source>
</evidence>
<feature type="transmembrane region" description="Helical" evidence="1">
    <location>
        <begin position="14"/>
        <end position="33"/>
    </location>
</feature>
<gene>
    <name evidence="3" type="ORF">US99_C0086G0006</name>
</gene>
<dbReference type="InterPro" id="IPR027381">
    <property type="entry name" value="LytR/CpsA/Psr_C"/>
</dbReference>
<evidence type="ECO:0000256" key="1">
    <source>
        <dbReference type="SAM" id="Phobius"/>
    </source>
</evidence>
<protein>
    <recommendedName>
        <fullName evidence="2">LytR/CpsA/Psr regulator C-terminal domain-containing protein</fullName>
    </recommendedName>
</protein>
<evidence type="ECO:0000313" key="3">
    <source>
        <dbReference type="EMBL" id="KKQ76074.1"/>
    </source>
</evidence>
<sequence>MCYHTVMKINYKTAIPAAALIVVLLLTGGFLLYKNQKTANKNPQQAGQDEVRKVVEEVRKLMDLPNETPTVATVVDITKLKDQPFFQKAKNGDKVLIYTAAQKAILYDPVAKRIKEVGPVNAGSPSAQVSSPQTATLKIALLNGTKTVGLASKVEEELKSKVPGLNVVSKDNAKKDSFEKTVVIVLNQLFLDSARNLASLLNATLGNLPEGEEKPKDGDILIILGKDRT</sequence>
<reference evidence="3 4" key="1">
    <citation type="journal article" date="2015" name="Nature">
        <title>rRNA introns, odd ribosomes, and small enigmatic genomes across a large radiation of phyla.</title>
        <authorList>
            <person name="Brown C.T."/>
            <person name="Hug L.A."/>
            <person name="Thomas B.C."/>
            <person name="Sharon I."/>
            <person name="Castelle C.J."/>
            <person name="Singh A."/>
            <person name="Wilkins M.J."/>
            <person name="Williams K.H."/>
            <person name="Banfield J.F."/>
        </authorList>
    </citation>
    <scope>NUCLEOTIDE SEQUENCE [LARGE SCALE GENOMIC DNA]</scope>
</reference>
<keyword evidence="1" id="KW-0472">Membrane</keyword>
<comment type="caution">
    <text evidence="3">The sequence shown here is derived from an EMBL/GenBank/DDBJ whole genome shotgun (WGS) entry which is preliminary data.</text>
</comment>
<evidence type="ECO:0000313" key="4">
    <source>
        <dbReference type="Proteomes" id="UP000034324"/>
    </source>
</evidence>
<dbReference type="AlphaFoldDB" id="A0A0G0MQY9"/>
<keyword evidence="1" id="KW-0812">Transmembrane</keyword>